<dbReference type="EC" id="1.-.-.-" evidence="2"/>
<proteinExistence type="predicted"/>
<dbReference type="PANTHER" id="PTHR33336">
    <property type="entry name" value="QUINOL MONOOXYGENASE YGIN-RELATED"/>
    <property type="match status" value="1"/>
</dbReference>
<keyword evidence="2" id="KW-0503">Monooxygenase</keyword>
<evidence type="ECO:0000259" key="1">
    <source>
        <dbReference type="PROSITE" id="PS51725"/>
    </source>
</evidence>
<dbReference type="InterPro" id="IPR007138">
    <property type="entry name" value="ABM_dom"/>
</dbReference>
<dbReference type="Pfam" id="PF03992">
    <property type="entry name" value="ABM"/>
    <property type="match status" value="1"/>
</dbReference>
<dbReference type="Proteomes" id="UP001370100">
    <property type="component" value="Unassembled WGS sequence"/>
</dbReference>
<dbReference type="Gene3D" id="3.30.70.100">
    <property type="match status" value="1"/>
</dbReference>
<accession>A0ABU8N1K9</accession>
<dbReference type="SUPFAM" id="SSF54909">
    <property type="entry name" value="Dimeric alpha+beta barrel"/>
    <property type="match status" value="1"/>
</dbReference>
<gene>
    <name evidence="2" type="ORF">WCD41_07415</name>
</gene>
<keyword evidence="3" id="KW-1185">Reference proteome</keyword>
<name>A0ABU8N1K9_9PSEU</name>
<sequence>MPTPTPTENDRNLLTVVARMTALPGKEQQLRAELEQLVEPTLAEDGVVNYDLHVAVDDPATFVFYENWQSPGHLEAHLANSHLVEFAGKLDEYLVGGADGLVITQLQRIK</sequence>
<keyword evidence="2" id="KW-0560">Oxidoreductase</keyword>
<dbReference type="GO" id="GO:0004497">
    <property type="term" value="F:monooxygenase activity"/>
    <property type="evidence" value="ECO:0007669"/>
    <property type="project" value="UniProtKB-KW"/>
</dbReference>
<dbReference type="EMBL" id="JBBEGL010000002">
    <property type="protein sequence ID" value="MEJ2886277.1"/>
    <property type="molecule type" value="Genomic_DNA"/>
</dbReference>
<reference evidence="2 3" key="1">
    <citation type="submission" date="2024-03" db="EMBL/GenBank/DDBJ databases">
        <title>Actinomycetospora sp. OC33-EN06, a novel actinomycete isolated from wild orchid (Aerides multiflora).</title>
        <authorList>
            <person name="Suriyachadkun C."/>
        </authorList>
    </citation>
    <scope>NUCLEOTIDE SEQUENCE [LARGE SCALE GENOMIC DNA]</scope>
    <source>
        <strain evidence="2 3">OC33-EN06</strain>
    </source>
</reference>
<protein>
    <submittedName>
        <fullName evidence="2">Quinol monooxygenase</fullName>
        <ecNumber evidence="2">1.-.-.-</ecNumber>
    </submittedName>
</protein>
<evidence type="ECO:0000313" key="3">
    <source>
        <dbReference type="Proteomes" id="UP001370100"/>
    </source>
</evidence>
<comment type="caution">
    <text evidence="2">The sequence shown here is derived from an EMBL/GenBank/DDBJ whole genome shotgun (WGS) entry which is preliminary data.</text>
</comment>
<dbReference type="PROSITE" id="PS51725">
    <property type="entry name" value="ABM"/>
    <property type="match status" value="1"/>
</dbReference>
<organism evidence="2 3">
    <name type="scientific">Actinomycetospora aeridis</name>
    <dbReference type="NCBI Taxonomy" id="3129231"/>
    <lineage>
        <taxon>Bacteria</taxon>
        <taxon>Bacillati</taxon>
        <taxon>Actinomycetota</taxon>
        <taxon>Actinomycetes</taxon>
        <taxon>Pseudonocardiales</taxon>
        <taxon>Pseudonocardiaceae</taxon>
        <taxon>Actinomycetospora</taxon>
    </lineage>
</organism>
<feature type="domain" description="ABM" evidence="1">
    <location>
        <begin position="14"/>
        <end position="102"/>
    </location>
</feature>
<dbReference type="InterPro" id="IPR050744">
    <property type="entry name" value="AI-2_Isomerase_LsrG"/>
</dbReference>
<dbReference type="PANTHER" id="PTHR33336:SF15">
    <property type="entry name" value="ABM DOMAIN-CONTAINING PROTEIN"/>
    <property type="match status" value="1"/>
</dbReference>
<dbReference type="RefSeq" id="WP_337712763.1">
    <property type="nucleotide sequence ID" value="NZ_JBBEGL010000002.1"/>
</dbReference>
<evidence type="ECO:0000313" key="2">
    <source>
        <dbReference type="EMBL" id="MEJ2886277.1"/>
    </source>
</evidence>
<dbReference type="InterPro" id="IPR011008">
    <property type="entry name" value="Dimeric_a/b-barrel"/>
</dbReference>